<comment type="caution">
    <text evidence="1">The sequence shown here is derived from an EMBL/GenBank/DDBJ whole genome shotgun (WGS) entry which is preliminary data.</text>
</comment>
<reference evidence="1 2" key="2">
    <citation type="journal article" date="2017" name="Front. Plant Sci.">
        <title>Gene Classification and Mining of Molecular Markers Useful in Red Clover (Trifolium pratense) Breeding.</title>
        <authorList>
            <person name="Istvanek J."/>
            <person name="Dluhosova J."/>
            <person name="Dluhos P."/>
            <person name="Patkova L."/>
            <person name="Nedelnik J."/>
            <person name="Repkova J."/>
        </authorList>
    </citation>
    <scope>NUCLEOTIDE SEQUENCE [LARGE SCALE GENOMIC DNA]</scope>
    <source>
        <strain evidence="2">cv. Tatra</strain>
        <tissue evidence="1">Young leaves</tissue>
    </source>
</reference>
<accession>A0A2K3NQ19</accession>
<proteinExistence type="predicted"/>
<dbReference type="EMBL" id="ASHM01000641">
    <property type="protein sequence ID" value="PNY05128.1"/>
    <property type="molecule type" value="Genomic_DNA"/>
</dbReference>
<reference evidence="1 2" key="1">
    <citation type="journal article" date="2014" name="Am. J. Bot.">
        <title>Genome assembly and annotation for red clover (Trifolium pratense; Fabaceae).</title>
        <authorList>
            <person name="Istvanek J."/>
            <person name="Jaros M."/>
            <person name="Krenek A."/>
            <person name="Repkova J."/>
        </authorList>
    </citation>
    <scope>NUCLEOTIDE SEQUENCE [LARGE SCALE GENOMIC DNA]</scope>
    <source>
        <strain evidence="2">cv. Tatra</strain>
        <tissue evidence="1">Young leaves</tissue>
    </source>
</reference>
<name>A0A2K3NQ19_TRIPR</name>
<organism evidence="1 2">
    <name type="scientific">Trifolium pratense</name>
    <name type="common">Red clover</name>
    <dbReference type="NCBI Taxonomy" id="57577"/>
    <lineage>
        <taxon>Eukaryota</taxon>
        <taxon>Viridiplantae</taxon>
        <taxon>Streptophyta</taxon>
        <taxon>Embryophyta</taxon>
        <taxon>Tracheophyta</taxon>
        <taxon>Spermatophyta</taxon>
        <taxon>Magnoliopsida</taxon>
        <taxon>eudicotyledons</taxon>
        <taxon>Gunneridae</taxon>
        <taxon>Pentapetalae</taxon>
        <taxon>rosids</taxon>
        <taxon>fabids</taxon>
        <taxon>Fabales</taxon>
        <taxon>Fabaceae</taxon>
        <taxon>Papilionoideae</taxon>
        <taxon>50 kb inversion clade</taxon>
        <taxon>NPAAA clade</taxon>
        <taxon>Hologalegina</taxon>
        <taxon>IRL clade</taxon>
        <taxon>Trifolieae</taxon>
        <taxon>Trifolium</taxon>
    </lineage>
</organism>
<gene>
    <name evidence="1" type="ORF">L195_g001568</name>
</gene>
<dbReference type="Proteomes" id="UP000236291">
    <property type="component" value="Unassembled WGS sequence"/>
</dbReference>
<evidence type="ECO:0000313" key="1">
    <source>
        <dbReference type="EMBL" id="PNY05128.1"/>
    </source>
</evidence>
<evidence type="ECO:0000313" key="2">
    <source>
        <dbReference type="Proteomes" id="UP000236291"/>
    </source>
</evidence>
<dbReference type="AlphaFoldDB" id="A0A2K3NQ19"/>
<protein>
    <submittedName>
        <fullName evidence="1">Uncharacterized protein</fullName>
    </submittedName>
</protein>
<sequence>MAVEDVDLNGGGNTVVAAQKAIGGLNVAVVMWVEDEEKEFAEREK</sequence>